<name>D8RQA3_SELML</name>
<dbReference type="InterPro" id="IPR000620">
    <property type="entry name" value="EamA_dom"/>
</dbReference>
<proteinExistence type="inferred from homology"/>
<dbReference type="InterPro" id="IPR037185">
    <property type="entry name" value="EmrE-like"/>
</dbReference>
<dbReference type="Pfam" id="PF00892">
    <property type="entry name" value="EamA"/>
    <property type="match status" value="2"/>
</dbReference>
<comment type="similarity">
    <text evidence="2">Belongs to the drug/metabolite transporter (DMT) superfamily. Plant drug/metabolite exporter (P-DME) (TC 2.A.7.4) family.</text>
</comment>
<dbReference type="Proteomes" id="UP000001514">
    <property type="component" value="Unassembled WGS sequence"/>
</dbReference>
<dbReference type="AlphaFoldDB" id="D8RQA3"/>
<evidence type="ECO:0000313" key="9">
    <source>
        <dbReference type="Proteomes" id="UP000001514"/>
    </source>
</evidence>
<dbReference type="OrthoDB" id="306876at2759"/>
<evidence type="ECO:0000259" key="7">
    <source>
        <dbReference type="Pfam" id="PF00892"/>
    </source>
</evidence>
<dbReference type="EMBL" id="GL377586">
    <property type="protein sequence ID" value="EFJ25820.1"/>
    <property type="molecule type" value="Genomic_DNA"/>
</dbReference>
<evidence type="ECO:0000256" key="3">
    <source>
        <dbReference type="ARBA" id="ARBA00022692"/>
    </source>
</evidence>
<dbReference type="HOGENOM" id="CLU_032828_0_1_1"/>
<evidence type="ECO:0000313" key="8">
    <source>
        <dbReference type="EMBL" id="EFJ25820.1"/>
    </source>
</evidence>
<evidence type="ECO:0000256" key="6">
    <source>
        <dbReference type="SAM" id="Phobius"/>
    </source>
</evidence>
<organism evidence="9">
    <name type="scientific">Selaginella moellendorffii</name>
    <name type="common">Spikemoss</name>
    <dbReference type="NCBI Taxonomy" id="88036"/>
    <lineage>
        <taxon>Eukaryota</taxon>
        <taxon>Viridiplantae</taxon>
        <taxon>Streptophyta</taxon>
        <taxon>Embryophyta</taxon>
        <taxon>Tracheophyta</taxon>
        <taxon>Lycopodiopsida</taxon>
        <taxon>Selaginellales</taxon>
        <taxon>Selaginellaceae</taxon>
        <taxon>Selaginella</taxon>
    </lineage>
</organism>
<feature type="transmembrane region" description="Helical" evidence="6">
    <location>
        <begin position="104"/>
        <end position="121"/>
    </location>
</feature>
<keyword evidence="3 6" id="KW-0812">Transmembrane</keyword>
<keyword evidence="9" id="KW-1185">Reference proteome</keyword>
<reference evidence="8 9" key="1">
    <citation type="journal article" date="2011" name="Science">
        <title>The Selaginella genome identifies genetic changes associated with the evolution of vascular plants.</title>
        <authorList>
            <person name="Banks J.A."/>
            <person name="Nishiyama T."/>
            <person name="Hasebe M."/>
            <person name="Bowman J.L."/>
            <person name="Gribskov M."/>
            <person name="dePamphilis C."/>
            <person name="Albert V.A."/>
            <person name="Aono N."/>
            <person name="Aoyama T."/>
            <person name="Ambrose B.A."/>
            <person name="Ashton N.W."/>
            <person name="Axtell M.J."/>
            <person name="Barker E."/>
            <person name="Barker M.S."/>
            <person name="Bennetzen J.L."/>
            <person name="Bonawitz N.D."/>
            <person name="Chapple C."/>
            <person name="Cheng C."/>
            <person name="Correa L.G."/>
            <person name="Dacre M."/>
            <person name="DeBarry J."/>
            <person name="Dreyer I."/>
            <person name="Elias M."/>
            <person name="Engstrom E.M."/>
            <person name="Estelle M."/>
            <person name="Feng L."/>
            <person name="Finet C."/>
            <person name="Floyd S.K."/>
            <person name="Frommer W.B."/>
            <person name="Fujita T."/>
            <person name="Gramzow L."/>
            <person name="Gutensohn M."/>
            <person name="Harholt J."/>
            <person name="Hattori M."/>
            <person name="Heyl A."/>
            <person name="Hirai T."/>
            <person name="Hiwatashi Y."/>
            <person name="Ishikawa M."/>
            <person name="Iwata M."/>
            <person name="Karol K.G."/>
            <person name="Koehler B."/>
            <person name="Kolukisaoglu U."/>
            <person name="Kubo M."/>
            <person name="Kurata T."/>
            <person name="Lalonde S."/>
            <person name="Li K."/>
            <person name="Li Y."/>
            <person name="Litt A."/>
            <person name="Lyons E."/>
            <person name="Manning G."/>
            <person name="Maruyama T."/>
            <person name="Michael T.P."/>
            <person name="Mikami K."/>
            <person name="Miyazaki S."/>
            <person name="Morinaga S."/>
            <person name="Murata T."/>
            <person name="Mueller-Roeber B."/>
            <person name="Nelson D.R."/>
            <person name="Obara M."/>
            <person name="Oguri Y."/>
            <person name="Olmstead R.G."/>
            <person name="Onodera N."/>
            <person name="Petersen B.L."/>
            <person name="Pils B."/>
            <person name="Prigge M."/>
            <person name="Rensing S.A."/>
            <person name="Riano-Pachon D.M."/>
            <person name="Roberts A.W."/>
            <person name="Sato Y."/>
            <person name="Scheller H.V."/>
            <person name="Schulz B."/>
            <person name="Schulz C."/>
            <person name="Shakirov E.V."/>
            <person name="Shibagaki N."/>
            <person name="Shinohara N."/>
            <person name="Shippen D.E."/>
            <person name="Soerensen I."/>
            <person name="Sotooka R."/>
            <person name="Sugimoto N."/>
            <person name="Sugita M."/>
            <person name="Sumikawa N."/>
            <person name="Tanurdzic M."/>
            <person name="Theissen G."/>
            <person name="Ulvskov P."/>
            <person name="Wakazuki S."/>
            <person name="Weng J.K."/>
            <person name="Willats W.W."/>
            <person name="Wipf D."/>
            <person name="Wolf P.G."/>
            <person name="Yang L."/>
            <person name="Zimmer A.D."/>
            <person name="Zhu Q."/>
            <person name="Mitros T."/>
            <person name="Hellsten U."/>
            <person name="Loque D."/>
            <person name="Otillar R."/>
            <person name="Salamov A."/>
            <person name="Schmutz J."/>
            <person name="Shapiro H."/>
            <person name="Lindquist E."/>
            <person name="Lucas S."/>
            <person name="Rokhsar D."/>
            <person name="Grigoriev I.V."/>
        </authorList>
    </citation>
    <scope>NUCLEOTIDE SEQUENCE [LARGE SCALE GENOMIC DNA]</scope>
</reference>
<keyword evidence="5 6" id="KW-0472">Membrane</keyword>
<feature type="transmembrane region" description="Helical" evidence="6">
    <location>
        <begin position="186"/>
        <end position="208"/>
    </location>
</feature>
<gene>
    <name evidence="8" type="ORF">SELMODRAFT_267636</name>
</gene>
<sequence>MGQGGRWSHRSGVSSMMISSAAYSVMGLLVKILAVKSFPSSQIVAARCGIVALLSGLELRRMKYPLLGSAAARQLVISRAIVGFVALSTYFYSIQVLPLRDATILNFTMPVFTAILATFLLHESWGIYDITGTLFSFLGVLLVIQPQNLVTDACLGVAMAMVGASMGALSYIIIRMVGKHGEPPAVCVFAFAAFSAPMALFAMLFQGWKLPGVIETLELCGVGLSAYAAQIFLTRGLQLEKAAKATSMQYVKVVCSYVLGVVFLGERPSLQGAIGAVLITCSAAFVSGKESTKTHPK</sequence>
<keyword evidence="4 6" id="KW-1133">Transmembrane helix</keyword>
<dbReference type="SUPFAM" id="SSF103481">
    <property type="entry name" value="Multidrug resistance efflux transporter EmrE"/>
    <property type="match status" value="2"/>
</dbReference>
<dbReference type="GO" id="GO:0016020">
    <property type="term" value="C:membrane"/>
    <property type="evidence" value="ECO:0000318"/>
    <property type="project" value="GO_Central"/>
</dbReference>
<dbReference type="STRING" id="88036.D8RQA3"/>
<dbReference type="eggNOG" id="KOG4510">
    <property type="taxonomic scope" value="Eukaryota"/>
</dbReference>
<feature type="transmembrane region" description="Helical" evidence="6">
    <location>
        <begin position="12"/>
        <end position="34"/>
    </location>
</feature>
<dbReference type="OMA" id="VEIFMGI"/>
<accession>D8RQA3</accession>
<feature type="transmembrane region" description="Helical" evidence="6">
    <location>
        <begin position="126"/>
        <end position="144"/>
    </location>
</feature>
<evidence type="ECO:0000256" key="5">
    <source>
        <dbReference type="ARBA" id="ARBA00023136"/>
    </source>
</evidence>
<dbReference type="PANTHER" id="PTHR22911">
    <property type="entry name" value="ACYL-MALONYL CONDENSING ENZYME-RELATED"/>
    <property type="match status" value="1"/>
</dbReference>
<dbReference type="PANTHER" id="PTHR22911:SF6">
    <property type="entry name" value="SOLUTE CARRIER FAMILY 35 MEMBER G1"/>
    <property type="match status" value="1"/>
</dbReference>
<evidence type="ECO:0000256" key="2">
    <source>
        <dbReference type="ARBA" id="ARBA00007635"/>
    </source>
</evidence>
<dbReference type="InParanoid" id="D8RQA3"/>
<evidence type="ECO:0000256" key="1">
    <source>
        <dbReference type="ARBA" id="ARBA00004141"/>
    </source>
</evidence>
<feature type="transmembrane region" description="Helical" evidence="6">
    <location>
        <begin position="71"/>
        <end position="92"/>
    </location>
</feature>
<dbReference type="Gramene" id="EFJ25820">
    <property type="protein sequence ID" value="EFJ25820"/>
    <property type="gene ID" value="SELMODRAFT_267636"/>
</dbReference>
<dbReference type="KEGG" id="smo:SELMODRAFT_267636"/>
<feature type="domain" description="EamA" evidence="7">
    <location>
        <begin position="155"/>
        <end position="287"/>
    </location>
</feature>
<evidence type="ECO:0000256" key="4">
    <source>
        <dbReference type="ARBA" id="ARBA00022989"/>
    </source>
</evidence>
<dbReference type="FunCoup" id="D8RQA3">
    <property type="interactions" value="1402"/>
</dbReference>
<feature type="transmembrane region" description="Helical" evidence="6">
    <location>
        <begin position="150"/>
        <end position="174"/>
    </location>
</feature>
<feature type="domain" description="EamA" evidence="7">
    <location>
        <begin position="11"/>
        <end position="144"/>
    </location>
</feature>
<comment type="subcellular location">
    <subcellularLocation>
        <location evidence="1">Membrane</location>
        <topology evidence="1">Multi-pass membrane protein</topology>
    </subcellularLocation>
</comment>
<protein>
    <recommendedName>
        <fullName evidence="7">EamA domain-containing protein</fullName>
    </recommendedName>
</protein>